<evidence type="ECO:0000259" key="1">
    <source>
        <dbReference type="PROSITE" id="PS50902"/>
    </source>
</evidence>
<dbReference type="InterPro" id="IPR029039">
    <property type="entry name" value="Flavoprotein-like_sf"/>
</dbReference>
<dbReference type="PROSITE" id="PS50902">
    <property type="entry name" value="FLAVODOXIN_LIKE"/>
    <property type="match status" value="1"/>
</dbReference>
<dbReference type="PANTHER" id="PTHR39201:SF1">
    <property type="entry name" value="FLAVODOXIN-LIKE DOMAIN-CONTAINING PROTEIN"/>
    <property type="match status" value="1"/>
</dbReference>
<dbReference type="SUPFAM" id="SSF52218">
    <property type="entry name" value="Flavoproteins"/>
    <property type="match status" value="1"/>
</dbReference>
<accession>A0A7V4DDD3</accession>
<reference evidence="2" key="1">
    <citation type="journal article" date="2020" name="mSystems">
        <title>Genome- and Community-Level Interaction Insights into Carbon Utilization and Element Cycling Functions of Hydrothermarchaeota in Hydrothermal Sediment.</title>
        <authorList>
            <person name="Zhou Z."/>
            <person name="Liu Y."/>
            <person name="Xu W."/>
            <person name="Pan J."/>
            <person name="Luo Z.H."/>
            <person name="Li M."/>
        </authorList>
    </citation>
    <scope>NUCLEOTIDE SEQUENCE [LARGE SCALE GENOMIC DNA]</scope>
    <source>
        <strain evidence="2">SpSt-747</strain>
    </source>
</reference>
<evidence type="ECO:0000313" key="2">
    <source>
        <dbReference type="EMBL" id="HGI30268.1"/>
    </source>
</evidence>
<dbReference type="InterPro" id="IPR008254">
    <property type="entry name" value="Flavodoxin/NO_synth"/>
</dbReference>
<feature type="domain" description="Flavodoxin-like" evidence="1">
    <location>
        <begin position="7"/>
        <end position="162"/>
    </location>
</feature>
<organism evidence="2">
    <name type="scientific">Candidatus Caldatribacterium californiense</name>
    <dbReference type="NCBI Taxonomy" id="1454726"/>
    <lineage>
        <taxon>Bacteria</taxon>
        <taxon>Pseudomonadati</taxon>
        <taxon>Atribacterota</taxon>
        <taxon>Atribacteria</taxon>
        <taxon>Atribacterales</taxon>
        <taxon>Candidatus Caldatribacteriaceae</taxon>
        <taxon>Candidatus Caldatribacterium</taxon>
    </lineage>
</organism>
<dbReference type="GO" id="GO:0010181">
    <property type="term" value="F:FMN binding"/>
    <property type="evidence" value="ECO:0007669"/>
    <property type="project" value="InterPro"/>
</dbReference>
<dbReference type="AlphaFoldDB" id="A0A7V4DDD3"/>
<name>A0A7V4DDD3_9BACT</name>
<proteinExistence type="predicted"/>
<protein>
    <recommendedName>
        <fullName evidence="1">Flavodoxin-like domain-containing protein</fullName>
    </recommendedName>
</protein>
<comment type="caution">
    <text evidence="2">The sequence shown here is derived from an EMBL/GenBank/DDBJ whole genome shotgun (WGS) entry which is preliminary data.</text>
</comment>
<sequence length="163" mass="18135">MASVASCIVVVFSRSGRTRALAEGIARELGAQLEEIRLKKVKNRIPTPGMILRGFKKGELPAIHTDFPDLGRFDEIVLGGPVWGFDIAPPVLSFIEHANWSGKKVHLFVSEAFLGGRRALARLKRILENKGAKVEKERAFPTLLKHPKTLQICGREWAKTLKD</sequence>
<dbReference type="PANTHER" id="PTHR39201">
    <property type="entry name" value="EXPORTED PROTEIN-RELATED"/>
    <property type="match status" value="1"/>
</dbReference>
<dbReference type="Gene3D" id="3.40.50.360">
    <property type="match status" value="1"/>
</dbReference>
<dbReference type="EMBL" id="DTFV01000045">
    <property type="protein sequence ID" value="HGI30268.1"/>
    <property type="molecule type" value="Genomic_DNA"/>
</dbReference>
<gene>
    <name evidence="2" type="ORF">ENV30_03000</name>
</gene>